<reference evidence="1 2" key="1">
    <citation type="submission" date="2019-03" db="EMBL/GenBank/DDBJ databases">
        <authorList>
            <person name="Kim M.K.M."/>
        </authorList>
    </citation>
    <scope>NUCLEOTIDE SEQUENCE [LARGE SCALE GENOMIC DNA]</scope>
    <source>
        <strain evidence="1 2">18JY21-1</strain>
    </source>
</reference>
<gene>
    <name evidence="1" type="ORF">E0485_02315</name>
</gene>
<dbReference type="AlphaFoldDB" id="A0A4R4ENU7"/>
<organism evidence="1 2">
    <name type="scientific">Paenibacillus albiflavus</name>
    <dbReference type="NCBI Taxonomy" id="2545760"/>
    <lineage>
        <taxon>Bacteria</taxon>
        <taxon>Bacillati</taxon>
        <taxon>Bacillota</taxon>
        <taxon>Bacilli</taxon>
        <taxon>Bacillales</taxon>
        <taxon>Paenibacillaceae</taxon>
        <taxon>Paenibacillus</taxon>
    </lineage>
</organism>
<evidence type="ECO:0000313" key="1">
    <source>
        <dbReference type="EMBL" id="TCZ81130.1"/>
    </source>
</evidence>
<name>A0A4R4ENU7_9BACL</name>
<protein>
    <submittedName>
        <fullName evidence="1">Uncharacterized protein</fullName>
    </submittedName>
</protein>
<proteinExistence type="predicted"/>
<comment type="caution">
    <text evidence="1">The sequence shown here is derived from an EMBL/GenBank/DDBJ whole genome shotgun (WGS) entry which is preliminary data.</text>
</comment>
<accession>A0A4R4ENU7</accession>
<dbReference type="Proteomes" id="UP000295418">
    <property type="component" value="Unassembled WGS sequence"/>
</dbReference>
<sequence length="65" mass="7627">MPKKVLRSQSVQYPYKVQLNKTKVITRDGVGTVTQQKSEWLFVKLDHSDRTVRTNIFYAELIETI</sequence>
<dbReference type="RefSeq" id="WP_132416118.1">
    <property type="nucleotide sequence ID" value="NZ_SKFG01000001.1"/>
</dbReference>
<evidence type="ECO:0000313" key="2">
    <source>
        <dbReference type="Proteomes" id="UP000295418"/>
    </source>
</evidence>
<keyword evidence="2" id="KW-1185">Reference proteome</keyword>
<dbReference type="EMBL" id="SKFG01000001">
    <property type="protein sequence ID" value="TCZ81130.1"/>
    <property type="molecule type" value="Genomic_DNA"/>
</dbReference>
<dbReference type="OrthoDB" id="2627447at2"/>